<gene>
    <name evidence="2" type="ORF">DCO61_08390</name>
    <name evidence="3" type="ORF">LS64_009845</name>
</gene>
<dbReference type="InterPro" id="IPR052345">
    <property type="entry name" value="Rad_response_metalloprotease"/>
</dbReference>
<dbReference type="PANTHER" id="PTHR43236:SF1">
    <property type="entry name" value="BLL7220 PROTEIN"/>
    <property type="match status" value="1"/>
</dbReference>
<dbReference type="EMBL" id="QBIU01000001">
    <property type="protein sequence ID" value="MWV70015.1"/>
    <property type="molecule type" value="Genomic_DNA"/>
</dbReference>
<reference evidence="3" key="3">
    <citation type="submission" date="2018-04" db="EMBL/GenBank/DDBJ databases">
        <authorList>
            <person name="Sheh A."/>
            <person name="Shen Z."/>
            <person name="Mannion A.J."/>
            <person name="Fox J.G."/>
        </authorList>
    </citation>
    <scope>NUCLEOTIDE SEQUENCE</scope>
    <source>
        <strain evidence="3">MIT 97-6194</strain>
    </source>
</reference>
<dbReference type="RefSeq" id="WP_034573529.1">
    <property type="nucleotide sequence ID" value="NZ_JRMP02000018.1"/>
</dbReference>
<sequence>MNIESLNAILLGKDASDLLKYLNIDCAPIDIKTILRKDLNIVIKDDIEWDKLALDGSVYLKNGYPEIWINITMPEYRQNFTLAHELGHIINDILPNIEYYANSAIKDNYATLYRGKNINFMEKRANNFAVNFLMPTKLIAKEAKELSKTSAFKELTLQQVIQRMADRFRVSFEAMKWRLINLGYIRNTIKN</sequence>
<dbReference type="STRING" id="1548018.LS64_12590"/>
<dbReference type="OrthoDB" id="9794834at2"/>
<reference evidence="2 5" key="4">
    <citation type="submission" date="2019-12" db="EMBL/GenBank/DDBJ databases">
        <title>Multi-Generational Helicobacter saguini Isolates.</title>
        <authorList>
            <person name="Mannion A."/>
            <person name="Shen Z."/>
            <person name="Fox J.G."/>
        </authorList>
    </citation>
    <scope>NUCLEOTIDE SEQUENCE [LARGE SCALE GENOMIC DNA]</scope>
    <source>
        <strain evidence="2">16-048</strain>
        <strain evidence="5">16-048 (F4)</strain>
    </source>
</reference>
<reference evidence="3 4" key="2">
    <citation type="journal article" date="2016" name="Infect. Immun.">
        <title>Helicobacter saguini, a Novel Helicobacter Isolated from Cotton-Top Tamarins with Ulcerative Colitis, Has Proinflammatory Properties and Induces Typhlocolitis and Dysplasia in Gnotobiotic IL-10-/- Mice.</title>
        <authorList>
            <person name="Shen Z."/>
            <person name="Mannion A."/>
            <person name="Whary M.T."/>
            <person name="Muthupalani S."/>
            <person name="Sheh A."/>
            <person name="Feng Y."/>
            <person name="Gong G."/>
            <person name="Vandamme P."/>
            <person name="Holcombe H.R."/>
            <person name="Paster B.J."/>
            <person name="Fox J.G."/>
        </authorList>
    </citation>
    <scope>NUCLEOTIDE SEQUENCE [LARGE SCALE GENOMIC DNA]</scope>
    <source>
        <strain evidence="3 4">MIT 97-6194</strain>
    </source>
</reference>
<dbReference type="Gene3D" id="1.10.10.2910">
    <property type="match status" value="1"/>
</dbReference>
<evidence type="ECO:0000313" key="3">
    <source>
        <dbReference type="EMBL" id="TLD92716.1"/>
    </source>
</evidence>
<evidence type="ECO:0000259" key="1">
    <source>
        <dbReference type="Pfam" id="PF06114"/>
    </source>
</evidence>
<accession>A0A347VNR7</accession>
<dbReference type="Pfam" id="PF06114">
    <property type="entry name" value="Peptidase_M78"/>
    <property type="match status" value="1"/>
</dbReference>
<dbReference type="EMBL" id="JRMP02000018">
    <property type="protein sequence ID" value="TLD92716.1"/>
    <property type="molecule type" value="Genomic_DNA"/>
</dbReference>
<reference evidence="3 4" key="1">
    <citation type="journal article" date="2014" name="Genome Announc.">
        <title>Draft genome sequences of eight enterohepatic helicobacter species isolated from both laboratory and wild rodents.</title>
        <authorList>
            <person name="Sheh A."/>
            <person name="Shen Z."/>
            <person name="Fox J.G."/>
        </authorList>
    </citation>
    <scope>NUCLEOTIDE SEQUENCE [LARGE SCALE GENOMIC DNA]</scope>
    <source>
        <strain evidence="3 4">MIT 97-6194</strain>
    </source>
</reference>
<dbReference type="Proteomes" id="UP000029714">
    <property type="component" value="Unassembled WGS sequence"/>
</dbReference>
<evidence type="ECO:0000313" key="5">
    <source>
        <dbReference type="Proteomes" id="UP000477070"/>
    </source>
</evidence>
<dbReference type="InterPro" id="IPR010359">
    <property type="entry name" value="IrrE_HExxH"/>
</dbReference>
<comment type="caution">
    <text evidence="3">The sequence shown here is derived from an EMBL/GenBank/DDBJ whole genome shotgun (WGS) entry which is preliminary data.</text>
</comment>
<dbReference type="PANTHER" id="PTHR43236">
    <property type="entry name" value="ANTITOXIN HIGA1"/>
    <property type="match status" value="1"/>
</dbReference>
<protein>
    <submittedName>
        <fullName evidence="3">ImmA/IrrE family metallo-endopeptidase</fullName>
    </submittedName>
</protein>
<dbReference type="Proteomes" id="UP000477070">
    <property type="component" value="Unassembled WGS sequence"/>
</dbReference>
<dbReference type="AlphaFoldDB" id="A0A347VNR7"/>
<keyword evidence="4" id="KW-1185">Reference proteome</keyword>
<proteinExistence type="predicted"/>
<organism evidence="3 4">
    <name type="scientific">Helicobacter saguini</name>
    <dbReference type="NCBI Taxonomy" id="1548018"/>
    <lineage>
        <taxon>Bacteria</taxon>
        <taxon>Pseudomonadati</taxon>
        <taxon>Campylobacterota</taxon>
        <taxon>Epsilonproteobacteria</taxon>
        <taxon>Campylobacterales</taxon>
        <taxon>Helicobacteraceae</taxon>
        <taxon>Helicobacter</taxon>
    </lineage>
</organism>
<name>A0A347VNR7_9HELI</name>
<feature type="domain" description="IrrE N-terminal-like" evidence="1">
    <location>
        <begin position="58"/>
        <end position="179"/>
    </location>
</feature>
<evidence type="ECO:0000313" key="2">
    <source>
        <dbReference type="EMBL" id="MWV70015.1"/>
    </source>
</evidence>
<evidence type="ECO:0000313" key="4">
    <source>
        <dbReference type="Proteomes" id="UP000029714"/>
    </source>
</evidence>